<dbReference type="InterPro" id="IPR003409">
    <property type="entry name" value="MORN"/>
</dbReference>
<name>A0A8S1QKT1_PARPR</name>
<accession>A0A8S1QKT1</accession>
<evidence type="ECO:0000313" key="3">
    <source>
        <dbReference type="EMBL" id="CAD8115065.1"/>
    </source>
</evidence>
<feature type="compositionally biased region" description="Basic and acidic residues" evidence="2">
    <location>
        <begin position="42"/>
        <end position="52"/>
    </location>
</feature>
<dbReference type="AlphaFoldDB" id="A0A8S1QKT1"/>
<proteinExistence type="predicted"/>
<sequence>MKPFTKAHDTSQQNINLQFSQYSDNQKQRIKTQNNNNNGNIKQDESQKKNESRLKLQQNLLQQIQKYTYNAKPLIPIKQKSEPYKQPFKQKVKNINTYQNLDESQKNQIKSEQFRILKTIQETLNQGTKTYNRIITFEDGYTYEGDYQESQNDIILEGQGVLKYHDEVIYQGQFKNNKFHGNGIIKQDNKLYNLLDWRRKDQIEIKGIFENGILIGEQTMDN</sequence>
<evidence type="ECO:0000313" key="4">
    <source>
        <dbReference type="Proteomes" id="UP000688137"/>
    </source>
</evidence>
<comment type="caution">
    <text evidence="3">The sequence shown here is derived from an EMBL/GenBank/DDBJ whole genome shotgun (WGS) entry which is preliminary data.</text>
</comment>
<reference evidence="3" key="1">
    <citation type="submission" date="2021-01" db="EMBL/GenBank/DDBJ databases">
        <authorList>
            <consortium name="Genoscope - CEA"/>
            <person name="William W."/>
        </authorList>
    </citation>
    <scope>NUCLEOTIDE SEQUENCE</scope>
</reference>
<dbReference type="Proteomes" id="UP000688137">
    <property type="component" value="Unassembled WGS sequence"/>
</dbReference>
<keyword evidence="1" id="KW-0677">Repeat</keyword>
<feature type="compositionally biased region" description="Low complexity" evidence="2">
    <location>
        <begin position="31"/>
        <end position="41"/>
    </location>
</feature>
<dbReference type="Pfam" id="PF02493">
    <property type="entry name" value="MORN"/>
    <property type="match status" value="1"/>
</dbReference>
<evidence type="ECO:0008006" key="5">
    <source>
        <dbReference type="Google" id="ProtNLM"/>
    </source>
</evidence>
<evidence type="ECO:0000256" key="1">
    <source>
        <dbReference type="ARBA" id="ARBA00022737"/>
    </source>
</evidence>
<dbReference type="EMBL" id="CAJJDM010000169">
    <property type="protein sequence ID" value="CAD8115065.1"/>
    <property type="molecule type" value="Genomic_DNA"/>
</dbReference>
<organism evidence="3 4">
    <name type="scientific">Paramecium primaurelia</name>
    <dbReference type="NCBI Taxonomy" id="5886"/>
    <lineage>
        <taxon>Eukaryota</taxon>
        <taxon>Sar</taxon>
        <taxon>Alveolata</taxon>
        <taxon>Ciliophora</taxon>
        <taxon>Intramacronucleata</taxon>
        <taxon>Oligohymenophorea</taxon>
        <taxon>Peniculida</taxon>
        <taxon>Parameciidae</taxon>
        <taxon>Paramecium</taxon>
    </lineage>
</organism>
<gene>
    <name evidence="3" type="ORF">PPRIM_AZ9-3.1.T1620091</name>
</gene>
<evidence type="ECO:0000256" key="2">
    <source>
        <dbReference type="SAM" id="MobiDB-lite"/>
    </source>
</evidence>
<protein>
    <recommendedName>
        <fullName evidence="5">MORN repeat protein</fullName>
    </recommendedName>
</protein>
<feature type="region of interest" description="Disordered" evidence="2">
    <location>
        <begin position="29"/>
        <end position="52"/>
    </location>
</feature>
<keyword evidence="4" id="KW-1185">Reference proteome</keyword>